<dbReference type="AlphaFoldDB" id="A0ABD4Q2K0"/>
<reference evidence="1 2" key="1">
    <citation type="submission" date="2021-03" db="EMBL/GenBank/DDBJ databases">
        <title>Whole Genome Sequencing of Mycobacterium tuberculosis clinical isolates from Arunachal Pradesh, India.</title>
        <authorList>
            <person name="Singh S."/>
            <person name="Mudliar S.R."/>
            <person name="Kulsum U."/>
            <person name="Rufai S.B."/>
            <person name="Singh P.K."/>
            <person name="Umpo M."/>
            <person name="Nyori M."/>
        </authorList>
    </citation>
    <scope>NUCLEOTIDE SEQUENCE [LARGE SCALE GENOMIC DNA]</scope>
    <source>
        <strain evidence="1 2">OMICS/BPL/0142/20/SP</strain>
    </source>
</reference>
<dbReference type="Proteomes" id="UP000671119">
    <property type="component" value="Unassembled WGS sequence"/>
</dbReference>
<dbReference type="RefSeq" id="WP_003910891.1">
    <property type="nucleotide sequence ID" value="NZ_CNDC01000042.1"/>
</dbReference>
<name>A0ABD4Q2K0_MYCTX</name>
<organism evidence="1 2">
    <name type="scientific">Mycobacterium tuberculosis</name>
    <dbReference type="NCBI Taxonomy" id="1773"/>
    <lineage>
        <taxon>Bacteria</taxon>
        <taxon>Bacillati</taxon>
        <taxon>Actinomycetota</taxon>
        <taxon>Actinomycetes</taxon>
        <taxon>Mycobacteriales</taxon>
        <taxon>Mycobacteriaceae</taxon>
        <taxon>Mycobacterium</taxon>
        <taxon>Mycobacterium tuberculosis complex</taxon>
    </lineage>
</organism>
<evidence type="ECO:0000313" key="1">
    <source>
        <dbReference type="EMBL" id="MBP0684718.1"/>
    </source>
</evidence>
<accession>A0ABD4Q2K0</accession>
<gene>
    <name evidence="1" type="ORF">J8J21_16695</name>
</gene>
<sequence length="150" mass="15021">MAAVASVAIAAVVLGAAALIVALTRPTNSGPATAAGTTAEPTYTAAETAAAHQKLCEVYKLAARAVQIATNGDNPAFANIATVNGAVMLQQTLNTTPALVPGERTDALALAEAYGQATAFAMEQDHPAWQSAANDVNAKDARMKAICGGG</sequence>
<protein>
    <recommendedName>
        <fullName evidence="3">Transmembrane protein</fullName>
    </recommendedName>
</protein>
<evidence type="ECO:0000313" key="2">
    <source>
        <dbReference type="Proteomes" id="UP000671119"/>
    </source>
</evidence>
<comment type="caution">
    <text evidence="1">The sequence shown here is derived from an EMBL/GenBank/DDBJ whole genome shotgun (WGS) entry which is preliminary data.</text>
</comment>
<proteinExistence type="predicted"/>
<dbReference type="EMBL" id="JAGIZI010000030">
    <property type="protein sequence ID" value="MBP0684718.1"/>
    <property type="molecule type" value="Genomic_DNA"/>
</dbReference>
<evidence type="ECO:0008006" key="3">
    <source>
        <dbReference type="Google" id="ProtNLM"/>
    </source>
</evidence>